<keyword evidence="2" id="KW-1185">Reference proteome</keyword>
<dbReference type="Proteomes" id="UP000274850">
    <property type="component" value="Segment"/>
</dbReference>
<evidence type="ECO:0000313" key="2">
    <source>
        <dbReference type="Proteomes" id="UP000274850"/>
    </source>
</evidence>
<accession>A0A285PXD9</accession>
<name>A0A285PXD9_9VIRU</name>
<dbReference type="EMBL" id="LT907979">
    <property type="protein sequence ID" value="SOB73887.1"/>
    <property type="molecule type" value="Genomic_DNA"/>
</dbReference>
<sequence>MELESFISSSPCALETVMGYDIIPQLQGRILVSAPVEQVQVLGEVTIAPPEDFFSLALSDEYDHVLFYYSHDYMQAFLSLLDQVANLVLVAPYLLELPVNLPWMQYYKVGFPTVITFENKSFILHDPDLPVATAQRATQFASFYTKILILCPDEKFIDTLLLEEGFRGERYKPSSDMEQTRILCLVDEQARMVASDFLPDCVIDTCQTRLIFNTTMGGYYKRLVHRSKRDADAFALLSSFRGEGICHRMTTERAYERYLEEYPWPNYLPPSLSPNSPLLPLSKKNNQVLALWQEQGHPLFSLLGPLVLLDNFSPLLFVYPVSFESDSYLFATEQHYKTFFQRFVGEDSLETLCKLWETFLIEVGGILPSSGGYNPSLDEVRVWANNNSISTDRLWSCLELVRECVAILEREGTPLETGPSDCKEVCHNARPILNQVYSKRLMFASGIGFEYKSRIYTINTFALPSNLGSNTKEITGLILDQDSGLGDTNSVIAGVNF</sequence>
<protein>
    <submittedName>
        <fullName evidence="1">Uncharacterized protein</fullName>
    </submittedName>
</protein>
<reference evidence="1" key="1">
    <citation type="submission" date="2017-08" db="EMBL/GenBank/DDBJ databases">
        <authorList>
            <person name="de Groot N.N."/>
        </authorList>
    </citation>
    <scope>NUCLEOTIDE SEQUENCE</scope>
</reference>
<organism evidence="1">
    <name type="scientific">Cedratvirus lausannensis</name>
    <dbReference type="NCBI Taxonomy" id="2023205"/>
    <lineage>
        <taxon>Viruses</taxon>
        <taxon>Pithoviruses</taxon>
        <taxon>Orthocedratvirinae</taxon>
        <taxon>Alphacedratvirus</taxon>
        <taxon>Alphacedratvirus francolausannense</taxon>
    </lineage>
</organism>
<gene>
    <name evidence="1" type="ORF">BQ9231_00004</name>
</gene>
<evidence type="ECO:0000313" key="1">
    <source>
        <dbReference type="EMBL" id="SOB73887.1"/>
    </source>
</evidence>
<proteinExistence type="predicted"/>